<evidence type="ECO:0000256" key="1">
    <source>
        <dbReference type="ARBA" id="ARBA00022729"/>
    </source>
</evidence>
<comment type="caution">
    <text evidence="3">The sequence shown here is derived from an EMBL/GenBank/DDBJ whole genome shotgun (WGS) entry which is preliminary data.</text>
</comment>
<evidence type="ECO:0008006" key="5">
    <source>
        <dbReference type="Google" id="ProtNLM"/>
    </source>
</evidence>
<dbReference type="Gene3D" id="2.60.40.1240">
    <property type="match status" value="1"/>
</dbReference>
<dbReference type="Proteomes" id="UP001499895">
    <property type="component" value="Unassembled WGS sequence"/>
</dbReference>
<dbReference type="EMBL" id="BAAAHB010000028">
    <property type="protein sequence ID" value="GAA0465711.1"/>
    <property type="molecule type" value="Genomic_DNA"/>
</dbReference>
<gene>
    <name evidence="3" type="ORF">GCM10009544_30040</name>
</gene>
<keyword evidence="1" id="KW-0732">Signal</keyword>
<feature type="compositionally biased region" description="Low complexity" evidence="2">
    <location>
        <begin position="1"/>
        <end position="13"/>
    </location>
</feature>
<accession>A0ABN1A251</accession>
<evidence type="ECO:0000256" key="2">
    <source>
        <dbReference type="SAM" id="MobiDB-lite"/>
    </source>
</evidence>
<dbReference type="InterPro" id="IPR029050">
    <property type="entry name" value="Immunoprotect_excell_Ig-like"/>
</dbReference>
<proteinExistence type="predicted"/>
<sequence>MGMGTRTTAARTRPQGAHRRRPVGHILAGAGAAALAALLMACGDGGGKAPAGRTLSPGSAPTSAEGSRVVAFEDTFAYPDGLKVKVSRPEPFTPSDTSLGHKADHEPVTFSVTLTNGTRKSFDVAGMLVMVKAGEKGARAEQVFDTARGVGTPFTGALAPGAAGATTFAFDVPKDAKGRLDVEVRPDFGAAYPGVHWVGAAR</sequence>
<feature type="region of interest" description="Disordered" evidence="2">
    <location>
        <begin position="47"/>
        <end position="66"/>
    </location>
</feature>
<reference evidence="3 4" key="1">
    <citation type="journal article" date="2019" name="Int. J. Syst. Evol. Microbiol.">
        <title>The Global Catalogue of Microorganisms (GCM) 10K type strain sequencing project: providing services to taxonomists for standard genome sequencing and annotation.</title>
        <authorList>
            <consortium name="The Broad Institute Genomics Platform"/>
            <consortium name="The Broad Institute Genome Sequencing Center for Infectious Disease"/>
            <person name="Wu L."/>
            <person name="Ma J."/>
        </authorList>
    </citation>
    <scope>NUCLEOTIDE SEQUENCE [LARGE SCALE GENOMIC DNA]</scope>
    <source>
        <strain evidence="3 4">JCM 10649</strain>
    </source>
</reference>
<evidence type="ECO:0000313" key="4">
    <source>
        <dbReference type="Proteomes" id="UP001499895"/>
    </source>
</evidence>
<protein>
    <recommendedName>
        <fullName evidence="5">DUF4352 domain-containing protein</fullName>
    </recommendedName>
</protein>
<feature type="region of interest" description="Disordered" evidence="2">
    <location>
        <begin position="1"/>
        <end position="22"/>
    </location>
</feature>
<evidence type="ECO:0000313" key="3">
    <source>
        <dbReference type="EMBL" id="GAA0465711.1"/>
    </source>
</evidence>
<keyword evidence="4" id="KW-1185">Reference proteome</keyword>
<organism evidence="3 4">
    <name type="scientific">Streptomyces stramineus</name>
    <dbReference type="NCBI Taxonomy" id="173861"/>
    <lineage>
        <taxon>Bacteria</taxon>
        <taxon>Bacillati</taxon>
        <taxon>Actinomycetota</taxon>
        <taxon>Actinomycetes</taxon>
        <taxon>Kitasatosporales</taxon>
        <taxon>Streptomycetaceae</taxon>
        <taxon>Streptomyces</taxon>
    </lineage>
</organism>
<name>A0ABN1A251_9ACTN</name>
<feature type="compositionally biased region" description="Polar residues" evidence="2">
    <location>
        <begin position="56"/>
        <end position="65"/>
    </location>
</feature>